<comment type="caution">
    <text evidence="1">The sequence shown here is derived from an EMBL/GenBank/DDBJ whole genome shotgun (WGS) entry which is preliminary data.</text>
</comment>
<gene>
    <name evidence="1" type="ORF">RSSM_06557</name>
</gene>
<evidence type="ECO:0000313" key="1">
    <source>
        <dbReference type="EMBL" id="EMI51992.1"/>
    </source>
</evidence>
<proteinExistence type="predicted"/>
<dbReference type="AlphaFoldDB" id="M5TS27"/>
<protein>
    <submittedName>
        <fullName evidence="1">Uncharacterized protein</fullName>
    </submittedName>
</protein>
<accession>M5TS27</accession>
<evidence type="ECO:0000313" key="2">
    <source>
        <dbReference type="Proteomes" id="UP000011885"/>
    </source>
</evidence>
<dbReference type="EMBL" id="ANOH01000458">
    <property type="protein sequence ID" value="EMI51992.1"/>
    <property type="molecule type" value="Genomic_DNA"/>
</dbReference>
<reference evidence="1 2" key="1">
    <citation type="journal article" date="2013" name="Mar. Genomics">
        <title>Expression of sulfatases in Rhodopirellula baltica and the diversity of sulfatases in the genus Rhodopirellula.</title>
        <authorList>
            <person name="Wegner C.E."/>
            <person name="Richter-Heitmann T."/>
            <person name="Klindworth A."/>
            <person name="Klockow C."/>
            <person name="Richter M."/>
            <person name="Achstetter T."/>
            <person name="Glockner F.O."/>
            <person name="Harder J."/>
        </authorList>
    </citation>
    <scope>NUCLEOTIDE SEQUENCE [LARGE SCALE GENOMIC DNA]</scope>
    <source>
        <strain evidence="1 2">SM41</strain>
    </source>
</reference>
<name>M5TS27_9BACT</name>
<dbReference type="Proteomes" id="UP000011885">
    <property type="component" value="Unassembled WGS sequence"/>
</dbReference>
<organism evidence="1 2">
    <name type="scientific">Rhodopirellula sallentina SM41</name>
    <dbReference type="NCBI Taxonomy" id="1263870"/>
    <lineage>
        <taxon>Bacteria</taxon>
        <taxon>Pseudomonadati</taxon>
        <taxon>Planctomycetota</taxon>
        <taxon>Planctomycetia</taxon>
        <taxon>Pirellulales</taxon>
        <taxon>Pirellulaceae</taxon>
        <taxon>Rhodopirellula</taxon>
    </lineage>
</organism>
<sequence length="57" mass="6584">MFCVNFRIPRRIRHGLAWFRPVAAACGPAYRQSLARRAVGLIGRVEHLEMQRFAVQC</sequence>
<keyword evidence="2" id="KW-1185">Reference proteome</keyword>